<evidence type="ECO:0000256" key="11">
    <source>
        <dbReference type="ARBA" id="ARBA00022989"/>
    </source>
</evidence>
<dbReference type="InterPro" id="IPR004358">
    <property type="entry name" value="Sig_transdc_His_kin-like_C"/>
</dbReference>
<comment type="catalytic activity">
    <reaction evidence="1">
        <text>ATP + protein L-histidine = ADP + protein N-phospho-L-histidine.</text>
        <dbReference type="EC" id="2.7.13.3"/>
    </reaction>
</comment>
<proteinExistence type="predicted"/>
<dbReference type="Gene3D" id="3.30.565.10">
    <property type="entry name" value="Histidine kinase-like ATPase, C-terminal domain"/>
    <property type="match status" value="1"/>
</dbReference>
<evidence type="ECO:0000256" key="5">
    <source>
        <dbReference type="ARBA" id="ARBA00022553"/>
    </source>
</evidence>
<evidence type="ECO:0000256" key="13">
    <source>
        <dbReference type="ARBA" id="ARBA00023136"/>
    </source>
</evidence>
<protein>
    <recommendedName>
        <fullName evidence="3">histidine kinase</fullName>
        <ecNumber evidence="3">2.7.13.3</ecNumber>
    </recommendedName>
</protein>
<keyword evidence="10 17" id="KW-0067">ATP-binding</keyword>
<dbReference type="PROSITE" id="PS50885">
    <property type="entry name" value="HAMP"/>
    <property type="match status" value="1"/>
</dbReference>
<comment type="subcellular location">
    <subcellularLocation>
        <location evidence="2">Cell membrane</location>
        <topology evidence="2">Multi-pass membrane protein</topology>
    </subcellularLocation>
</comment>
<dbReference type="Pfam" id="PF00512">
    <property type="entry name" value="HisKA"/>
    <property type="match status" value="1"/>
</dbReference>
<dbReference type="InterPro" id="IPR005467">
    <property type="entry name" value="His_kinase_dom"/>
</dbReference>
<dbReference type="Pfam" id="PF02518">
    <property type="entry name" value="HATPase_c"/>
    <property type="match status" value="1"/>
</dbReference>
<dbReference type="SMART" id="SM00388">
    <property type="entry name" value="HisKA"/>
    <property type="match status" value="1"/>
</dbReference>
<evidence type="ECO:0000256" key="14">
    <source>
        <dbReference type="SAM" id="Phobius"/>
    </source>
</evidence>
<evidence type="ECO:0000259" key="15">
    <source>
        <dbReference type="PROSITE" id="PS50109"/>
    </source>
</evidence>
<feature type="transmembrane region" description="Helical" evidence="14">
    <location>
        <begin position="12"/>
        <end position="38"/>
    </location>
</feature>
<accession>A0ABU8SJP2</accession>
<evidence type="ECO:0000256" key="10">
    <source>
        <dbReference type="ARBA" id="ARBA00022840"/>
    </source>
</evidence>
<evidence type="ECO:0000256" key="3">
    <source>
        <dbReference type="ARBA" id="ARBA00012438"/>
    </source>
</evidence>
<dbReference type="CDD" id="cd00075">
    <property type="entry name" value="HATPase"/>
    <property type="match status" value="1"/>
</dbReference>
<evidence type="ECO:0000256" key="12">
    <source>
        <dbReference type="ARBA" id="ARBA00023012"/>
    </source>
</evidence>
<evidence type="ECO:0000256" key="9">
    <source>
        <dbReference type="ARBA" id="ARBA00022777"/>
    </source>
</evidence>
<dbReference type="InterPro" id="IPR003661">
    <property type="entry name" value="HisK_dim/P_dom"/>
</dbReference>
<keyword evidence="4" id="KW-1003">Cell membrane</keyword>
<keyword evidence="5" id="KW-0597">Phosphoprotein</keyword>
<dbReference type="PANTHER" id="PTHR45528">
    <property type="entry name" value="SENSOR HISTIDINE KINASE CPXA"/>
    <property type="match status" value="1"/>
</dbReference>
<keyword evidence="12" id="KW-0902">Two-component regulatory system</keyword>
<evidence type="ECO:0000256" key="1">
    <source>
        <dbReference type="ARBA" id="ARBA00000085"/>
    </source>
</evidence>
<comment type="caution">
    <text evidence="17">The sequence shown here is derived from an EMBL/GenBank/DDBJ whole genome shotgun (WGS) entry which is preliminary data.</text>
</comment>
<evidence type="ECO:0000256" key="8">
    <source>
        <dbReference type="ARBA" id="ARBA00022741"/>
    </source>
</evidence>
<evidence type="ECO:0000256" key="4">
    <source>
        <dbReference type="ARBA" id="ARBA00022475"/>
    </source>
</evidence>
<dbReference type="EC" id="2.7.13.3" evidence="3"/>
<evidence type="ECO:0000313" key="18">
    <source>
        <dbReference type="Proteomes" id="UP001370590"/>
    </source>
</evidence>
<dbReference type="InterPro" id="IPR036890">
    <property type="entry name" value="HATPase_C_sf"/>
</dbReference>
<evidence type="ECO:0000259" key="16">
    <source>
        <dbReference type="PROSITE" id="PS50885"/>
    </source>
</evidence>
<feature type="domain" description="HAMP" evidence="16">
    <location>
        <begin position="102"/>
        <end position="154"/>
    </location>
</feature>
<name>A0ABU8SJP2_9LACO</name>
<keyword evidence="8" id="KW-0547">Nucleotide-binding</keyword>
<feature type="domain" description="Histidine kinase" evidence="15">
    <location>
        <begin position="169"/>
        <end position="387"/>
    </location>
</feature>
<dbReference type="InterPro" id="IPR050398">
    <property type="entry name" value="HssS/ArlS-like"/>
</dbReference>
<dbReference type="SMART" id="SM00387">
    <property type="entry name" value="HATPase_c"/>
    <property type="match status" value="1"/>
</dbReference>
<keyword evidence="9" id="KW-0418">Kinase</keyword>
<evidence type="ECO:0000313" key="17">
    <source>
        <dbReference type="EMBL" id="MEJ6400131.1"/>
    </source>
</evidence>
<organism evidence="17 18">
    <name type="scientific">Nicoliella lavandulae</name>
    <dbReference type="NCBI Taxonomy" id="3082954"/>
    <lineage>
        <taxon>Bacteria</taxon>
        <taxon>Bacillati</taxon>
        <taxon>Bacillota</taxon>
        <taxon>Bacilli</taxon>
        <taxon>Lactobacillales</taxon>
        <taxon>Lactobacillaceae</taxon>
        <taxon>Nicoliella</taxon>
    </lineage>
</organism>
<dbReference type="PANTHER" id="PTHR45528:SF1">
    <property type="entry name" value="SENSOR HISTIDINE KINASE CPXA"/>
    <property type="match status" value="1"/>
</dbReference>
<dbReference type="RefSeq" id="WP_339959951.1">
    <property type="nucleotide sequence ID" value="NZ_JAWMWH010000001.1"/>
</dbReference>
<reference evidence="17 18" key="1">
    <citation type="submission" date="2023-10" db="EMBL/GenBank/DDBJ databases">
        <title>Nicoliella lavandulae sp. nov. isolated from Lavandula angustifolia flowers.</title>
        <authorList>
            <person name="Alcantara C."/>
            <person name="Zuniga M."/>
            <person name="Landete J.M."/>
            <person name="Monedero V."/>
        </authorList>
    </citation>
    <scope>NUCLEOTIDE SEQUENCE [LARGE SCALE GENOMIC DNA]</scope>
    <source>
        <strain evidence="17 18">Es01</strain>
    </source>
</reference>
<dbReference type="Gene3D" id="1.10.287.130">
    <property type="match status" value="1"/>
</dbReference>
<keyword evidence="13 14" id="KW-0472">Membrane</keyword>
<feature type="transmembrane region" description="Helical" evidence="14">
    <location>
        <begin position="79"/>
        <end position="99"/>
    </location>
</feature>
<keyword evidence="11 14" id="KW-1133">Transmembrane helix</keyword>
<keyword evidence="7 14" id="KW-0812">Transmembrane</keyword>
<keyword evidence="18" id="KW-1185">Reference proteome</keyword>
<dbReference type="SUPFAM" id="SSF47384">
    <property type="entry name" value="Homodimeric domain of signal transducing histidine kinase"/>
    <property type="match status" value="1"/>
</dbReference>
<dbReference type="CDD" id="cd00082">
    <property type="entry name" value="HisKA"/>
    <property type="match status" value="1"/>
</dbReference>
<keyword evidence="6" id="KW-0808">Transferase</keyword>
<dbReference type="EMBL" id="JAWMWH010000001">
    <property type="protein sequence ID" value="MEJ6400131.1"/>
    <property type="molecule type" value="Genomic_DNA"/>
</dbReference>
<dbReference type="InterPro" id="IPR036097">
    <property type="entry name" value="HisK_dim/P_sf"/>
</dbReference>
<dbReference type="InterPro" id="IPR003660">
    <property type="entry name" value="HAMP_dom"/>
</dbReference>
<dbReference type="SUPFAM" id="SSF55874">
    <property type="entry name" value="ATPase domain of HSP90 chaperone/DNA topoisomerase II/histidine kinase"/>
    <property type="match status" value="1"/>
</dbReference>
<evidence type="ECO:0000256" key="7">
    <source>
        <dbReference type="ARBA" id="ARBA00022692"/>
    </source>
</evidence>
<dbReference type="PRINTS" id="PR00344">
    <property type="entry name" value="BCTRLSENSOR"/>
</dbReference>
<gene>
    <name evidence="17" type="ORF">R4146_02910</name>
</gene>
<evidence type="ECO:0000256" key="6">
    <source>
        <dbReference type="ARBA" id="ARBA00022679"/>
    </source>
</evidence>
<evidence type="ECO:0000256" key="2">
    <source>
        <dbReference type="ARBA" id="ARBA00004651"/>
    </source>
</evidence>
<dbReference type="PROSITE" id="PS50109">
    <property type="entry name" value="HIS_KIN"/>
    <property type="match status" value="1"/>
</dbReference>
<sequence length="407" mass="46044">MKLTTREKTELFGEGVITLILLLLLNLSVIVLFSQALFNNPGLKFGFITIKHSIFTNPGAPFQNHGAGPRPWWMDLLTWQNILAGVMGIVDLIVIYWRLLRRYNLIQLRHVIDEIHYIADGHFDHRIPFKINSENQKVVDSVNSLVDSVIESMEEERSIERSKDELITNVSHDIRTPLTSIIGYLGLIESGGYKSKEELLKYTHIAFFKSKQMKSLADDLFEYSKARTISNNLQYNKVNVKQLIEQLAISSELEAEKKGLQIVTECNDNQLFVEADAEKLGRIFNNLITNALKYGKGAKHIFLSASQANANEVVITVANDGEPIPKKSINQIFERFYRVETSRNKSTGGTGLGLAIVQNIVDSHNGFIKVESDKKLTSFAIHLPIHANHPLKKTGFKKLQSKDKKEN</sequence>
<dbReference type="GO" id="GO:0005524">
    <property type="term" value="F:ATP binding"/>
    <property type="evidence" value="ECO:0007669"/>
    <property type="project" value="UniProtKB-KW"/>
</dbReference>
<dbReference type="InterPro" id="IPR003594">
    <property type="entry name" value="HATPase_dom"/>
</dbReference>
<dbReference type="Proteomes" id="UP001370590">
    <property type="component" value="Unassembled WGS sequence"/>
</dbReference>